<organism evidence="2">
    <name type="scientific">marine sediment metagenome</name>
    <dbReference type="NCBI Taxonomy" id="412755"/>
    <lineage>
        <taxon>unclassified sequences</taxon>
        <taxon>metagenomes</taxon>
        <taxon>ecological metagenomes</taxon>
    </lineage>
</organism>
<sequence>MGEIITHLGELRALFGLHLAKIACAYDLALDVNLQTILPPEPDEPNPDESKKSKRKKKPKRKRKPS</sequence>
<evidence type="ECO:0000256" key="1">
    <source>
        <dbReference type="SAM" id="MobiDB-lite"/>
    </source>
</evidence>
<name>X0RHC1_9ZZZZ</name>
<dbReference type="EMBL" id="BARS01007683">
    <property type="protein sequence ID" value="GAF68269.1"/>
    <property type="molecule type" value="Genomic_DNA"/>
</dbReference>
<dbReference type="AlphaFoldDB" id="X0RHC1"/>
<feature type="compositionally biased region" description="Basic residues" evidence="1">
    <location>
        <begin position="52"/>
        <end position="66"/>
    </location>
</feature>
<protein>
    <submittedName>
        <fullName evidence="2">Uncharacterized protein</fullName>
    </submittedName>
</protein>
<comment type="caution">
    <text evidence="2">The sequence shown here is derived from an EMBL/GenBank/DDBJ whole genome shotgun (WGS) entry which is preliminary data.</text>
</comment>
<proteinExistence type="predicted"/>
<reference evidence="2" key="1">
    <citation type="journal article" date="2014" name="Front. Microbiol.">
        <title>High frequency of phylogenetically diverse reductive dehalogenase-homologous genes in deep subseafloor sedimentary metagenomes.</title>
        <authorList>
            <person name="Kawai M."/>
            <person name="Futagami T."/>
            <person name="Toyoda A."/>
            <person name="Takaki Y."/>
            <person name="Nishi S."/>
            <person name="Hori S."/>
            <person name="Arai W."/>
            <person name="Tsubouchi T."/>
            <person name="Morono Y."/>
            <person name="Uchiyama I."/>
            <person name="Ito T."/>
            <person name="Fujiyama A."/>
            <person name="Inagaki F."/>
            <person name="Takami H."/>
        </authorList>
    </citation>
    <scope>NUCLEOTIDE SEQUENCE</scope>
    <source>
        <strain evidence="2">Expedition CK06-06</strain>
    </source>
</reference>
<gene>
    <name evidence="2" type="ORF">S01H1_14748</name>
</gene>
<evidence type="ECO:0000313" key="2">
    <source>
        <dbReference type="EMBL" id="GAF68269.1"/>
    </source>
</evidence>
<feature type="region of interest" description="Disordered" evidence="1">
    <location>
        <begin position="37"/>
        <end position="66"/>
    </location>
</feature>
<accession>X0RHC1</accession>